<gene>
    <name evidence="4" type="ORF">SCARR_01394</name>
</gene>
<dbReference type="PANTHER" id="PTHR42693">
    <property type="entry name" value="ARYLSULFATASE FAMILY MEMBER"/>
    <property type="match status" value="1"/>
</dbReference>
<dbReference type="Proteomes" id="UP000346198">
    <property type="component" value="Unassembled WGS sequence"/>
</dbReference>
<sequence>MIKRIVFLLIVIATVVGWAIPVRAADISKPNIIFVLLDDLGKEWVGCYGAEGIETPRIDELAEGGMRFNNAYSMPQCTPSRTCFLTGQYPFRNGWVNHWDVPRWGKGYFDWRKNPSIGRVMKSAGYKTAAAGKWQINDFREQPDAMVKHGFDEYCMWTGWEEGNDPSGERYWNPYIHTKEGSKTYTGQFGPDIYNQFLVDFITENKDEPFFIYYPLALPHGPLTTTPLEPDVTEKYDMHKAMVRYCDHLTGKLMDHIDELGIRDNTIIVWTCDNGTSKSLTNIMNDREVRGGKTLTTENGVNTPFIVNCPGTIPAGVVSDALVDFSDMLPTFADMGGAEPESRFVYDGFSAKDVFTGKVKNSGREWNMAMGSHGGVSTDKGIENIYYFRDRVIREERYKLFVGTDRKPEKLVDVINDPDEKKNLIDNPEYAAVVKRLYKPIEDMPVTDSDPVYTVIPDYPVYKNDGKRSKIHKIGHPDNPKGDHLELKKKEIEEYLPHIGRP</sequence>
<name>A0A6C2UJF6_9BACT</name>
<dbReference type="EMBL" id="CAAHFH010000001">
    <property type="protein sequence ID" value="VGO19336.1"/>
    <property type="molecule type" value="Genomic_DNA"/>
</dbReference>
<dbReference type="Pfam" id="PF00884">
    <property type="entry name" value="Sulfatase"/>
    <property type="match status" value="1"/>
</dbReference>
<dbReference type="InterPro" id="IPR017850">
    <property type="entry name" value="Alkaline_phosphatase_core_sf"/>
</dbReference>
<dbReference type="InterPro" id="IPR050738">
    <property type="entry name" value="Sulfatase"/>
</dbReference>
<dbReference type="CDD" id="cd16151">
    <property type="entry name" value="sulfatase_like"/>
    <property type="match status" value="1"/>
</dbReference>
<dbReference type="PANTHER" id="PTHR42693:SF53">
    <property type="entry name" value="ENDO-4-O-SULFATASE"/>
    <property type="match status" value="1"/>
</dbReference>
<evidence type="ECO:0000256" key="2">
    <source>
        <dbReference type="ARBA" id="ARBA00022801"/>
    </source>
</evidence>
<dbReference type="Gene3D" id="3.40.720.10">
    <property type="entry name" value="Alkaline Phosphatase, subunit A"/>
    <property type="match status" value="1"/>
</dbReference>
<keyword evidence="5" id="KW-1185">Reference proteome</keyword>
<dbReference type="RefSeq" id="WP_136062125.1">
    <property type="nucleotide sequence ID" value="NZ_CAAHFH010000001.1"/>
</dbReference>
<evidence type="ECO:0000313" key="4">
    <source>
        <dbReference type="EMBL" id="VGO19336.1"/>
    </source>
</evidence>
<protein>
    <submittedName>
        <fullName evidence="4">Arylsulfatase</fullName>
    </submittedName>
</protein>
<reference evidence="4 5" key="1">
    <citation type="submission" date="2019-04" db="EMBL/GenBank/DDBJ databases">
        <authorList>
            <person name="Van Vliet M D."/>
        </authorList>
    </citation>
    <scope>NUCLEOTIDE SEQUENCE [LARGE SCALE GENOMIC DNA]</scope>
    <source>
        <strain evidence="4 5">F21</strain>
    </source>
</reference>
<accession>A0A6C2UJF6</accession>
<evidence type="ECO:0000259" key="3">
    <source>
        <dbReference type="Pfam" id="PF00884"/>
    </source>
</evidence>
<evidence type="ECO:0000256" key="1">
    <source>
        <dbReference type="ARBA" id="ARBA00008779"/>
    </source>
</evidence>
<keyword evidence="2" id="KW-0378">Hydrolase</keyword>
<feature type="domain" description="Sulfatase N-terminal" evidence="3">
    <location>
        <begin position="30"/>
        <end position="337"/>
    </location>
</feature>
<dbReference type="InterPro" id="IPR000917">
    <property type="entry name" value="Sulfatase_N"/>
</dbReference>
<organism evidence="4 5">
    <name type="scientific">Pontiella sulfatireligans</name>
    <dbReference type="NCBI Taxonomy" id="2750658"/>
    <lineage>
        <taxon>Bacteria</taxon>
        <taxon>Pseudomonadati</taxon>
        <taxon>Kiritimatiellota</taxon>
        <taxon>Kiritimatiellia</taxon>
        <taxon>Kiritimatiellales</taxon>
        <taxon>Pontiellaceae</taxon>
        <taxon>Pontiella</taxon>
    </lineage>
</organism>
<dbReference type="GO" id="GO:0004065">
    <property type="term" value="F:arylsulfatase activity"/>
    <property type="evidence" value="ECO:0007669"/>
    <property type="project" value="TreeGrafter"/>
</dbReference>
<evidence type="ECO:0000313" key="5">
    <source>
        <dbReference type="Proteomes" id="UP000346198"/>
    </source>
</evidence>
<proteinExistence type="inferred from homology"/>
<comment type="similarity">
    <text evidence="1">Belongs to the sulfatase family.</text>
</comment>
<dbReference type="SUPFAM" id="SSF53649">
    <property type="entry name" value="Alkaline phosphatase-like"/>
    <property type="match status" value="1"/>
</dbReference>
<dbReference type="AlphaFoldDB" id="A0A6C2UJF6"/>